<dbReference type="RefSeq" id="WP_131747977.1">
    <property type="nucleotide sequence ID" value="NZ_CAACYI010000001.1"/>
</dbReference>
<feature type="transmembrane region" description="Helical" evidence="9">
    <location>
        <begin position="274"/>
        <end position="300"/>
    </location>
</feature>
<feature type="transmembrane region" description="Helical" evidence="9">
    <location>
        <begin position="368"/>
        <end position="385"/>
    </location>
</feature>
<dbReference type="GO" id="GO:0005304">
    <property type="term" value="F:L-valine transmembrane transporter activity"/>
    <property type="evidence" value="ECO:0007669"/>
    <property type="project" value="TreeGrafter"/>
</dbReference>
<evidence type="ECO:0000313" key="10">
    <source>
        <dbReference type="EMBL" id="VFB15606.1"/>
    </source>
</evidence>
<comment type="similarity">
    <text evidence="2 9">Belongs to the branched chain amino acid transporter family.</text>
</comment>
<evidence type="ECO:0000256" key="5">
    <source>
        <dbReference type="ARBA" id="ARBA00022692"/>
    </source>
</evidence>
<evidence type="ECO:0000256" key="1">
    <source>
        <dbReference type="ARBA" id="ARBA00004651"/>
    </source>
</evidence>
<evidence type="ECO:0000313" key="11">
    <source>
        <dbReference type="Proteomes" id="UP000377798"/>
    </source>
</evidence>
<proteinExistence type="inferred from homology"/>
<feature type="transmembrane region" description="Helical" evidence="9">
    <location>
        <begin position="312"/>
        <end position="333"/>
    </location>
</feature>
<dbReference type="Pfam" id="PF05525">
    <property type="entry name" value="Branch_AA_trans"/>
    <property type="match status" value="1"/>
</dbReference>
<feature type="transmembrane region" description="Helical" evidence="9">
    <location>
        <begin position="147"/>
        <end position="166"/>
    </location>
</feature>
<dbReference type="Proteomes" id="UP000377798">
    <property type="component" value="Unassembled WGS sequence"/>
</dbReference>
<feature type="transmembrane region" description="Helical" evidence="9">
    <location>
        <begin position="113"/>
        <end position="135"/>
    </location>
</feature>
<dbReference type="PANTHER" id="PTHR30588">
    <property type="entry name" value="BRANCHED-CHAIN AMINO ACID TRANSPORT SYSTEM 2 CARRIER PROTEIN"/>
    <property type="match status" value="1"/>
</dbReference>
<dbReference type="NCBIfam" id="TIGR00796">
    <property type="entry name" value="livcs"/>
    <property type="match status" value="1"/>
</dbReference>
<evidence type="ECO:0000256" key="8">
    <source>
        <dbReference type="ARBA" id="ARBA00023136"/>
    </source>
</evidence>
<accession>A0A8H2M673</accession>
<keyword evidence="7 9" id="KW-1133">Transmembrane helix</keyword>
<feature type="transmembrane region" description="Helical" evidence="9">
    <location>
        <begin position="405"/>
        <end position="422"/>
    </location>
</feature>
<feature type="transmembrane region" description="Helical" evidence="9">
    <location>
        <begin position="339"/>
        <end position="356"/>
    </location>
</feature>
<evidence type="ECO:0000256" key="9">
    <source>
        <dbReference type="RuleBase" id="RU362122"/>
    </source>
</evidence>
<keyword evidence="5 9" id="KW-0812">Transmembrane</keyword>
<gene>
    <name evidence="10" type="primary">brnQ_1</name>
    <name evidence="10" type="ORF">NCTC13150_00105</name>
</gene>
<sequence>MKNKNLLLSGIIVGFALFSTYFGAGNLIFPPYIGVMTGSNFSAGILGMTISAIFLPIIAVVGVLNSGGSMDTIMKPLGKRYMQFFFFINYTFLALGSTLPRCAATTYEMGVEPLLGNVPIIVSSVIFFTIFYLLARTKESVVDKLGKYLTPALLILLVIIVIKVVIDPIGLQAAPKVEKPLVDATLNGYLTGDLTLGILCGGMFISALKDQGYDDKKVRKGTYIACIVAFIGLFIVYGGLVYGGACLSTEYTLDAERTTLLIEIVHRALGNVGLMLLSGAVTLACLTTSVGLGANAASFLEELTNHKVKYKTWIAGIAVLCCILSVQGVTGLIDYVTPLFAFLYPIFIVITFLGIFDKMVPNDGVYKGGVALSSLFGLLDAIVIVSKSAALEGFVKSMPLGEYGFAWLVPTIIGMVIGYFLYKGKPRVQELA</sequence>
<dbReference type="PANTHER" id="PTHR30588:SF0">
    <property type="entry name" value="BRANCHED-CHAIN AMINO ACID PERMEASE BRNQ"/>
    <property type="match status" value="1"/>
</dbReference>
<organism evidence="10 11">
    <name type="scientific">Urinicoccus massiliensis</name>
    <dbReference type="NCBI Taxonomy" id="1723382"/>
    <lineage>
        <taxon>Bacteria</taxon>
        <taxon>Bacillati</taxon>
        <taxon>Bacillota</taxon>
        <taxon>Tissierellia</taxon>
        <taxon>Tissierellales</taxon>
        <taxon>Peptoniphilaceae</taxon>
        <taxon>Urinicoccus</taxon>
    </lineage>
</organism>
<keyword evidence="4" id="KW-1003">Cell membrane</keyword>
<evidence type="ECO:0000256" key="7">
    <source>
        <dbReference type="ARBA" id="ARBA00022989"/>
    </source>
</evidence>
<feature type="transmembrane region" description="Helical" evidence="9">
    <location>
        <begin position="186"/>
        <end position="208"/>
    </location>
</feature>
<dbReference type="GO" id="GO:0015190">
    <property type="term" value="F:L-leucine transmembrane transporter activity"/>
    <property type="evidence" value="ECO:0007669"/>
    <property type="project" value="TreeGrafter"/>
</dbReference>
<dbReference type="GO" id="GO:0005886">
    <property type="term" value="C:plasma membrane"/>
    <property type="evidence" value="ECO:0007669"/>
    <property type="project" value="UniProtKB-SubCell"/>
</dbReference>
<evidence type="ECO:0000256" key="3">
    <source>
        <dbReference type="ARBA" id="ARBA00022448"/>
    </source>
</evidence>
<feature type="transmembrane region" description="Helical" evidence="9">
    <location>
        <begin position="41"/>
        <end position="64"/>
    </location>
</feature>
<protein>
    <recommendedName>
        <fullName evidence="9">Branched-chain amino acid transport system carrier protein</fullName>
    </recommendedName>
</protein>
<dbReference type="EMBL" id="CAACYI010000001">
    <property type="protein sequence ID" value="VFB15606.1"/>
    <property type="molecule type" value="Genomic_DNA"/>
</dbReference>
<dbReference type="GO" id="GO:0015820">
    <property type="term" value="P:L-leucine transport"/>
    <property type="evidence" value="ECO:0007669"/>
    <property type="project" value="TreeGrafter"/>
</dbReference>
<feature type="transmembrane region" description="Helical" evidence="9">
    <location>
        <begin position="7"/>
        <end position="29"/>
    </location>
</feature>
<dbReference type="InterPro" id="IPR004685">
    <property type="entry name" value="Brnchd-chn_aa_trnsp_Livcs"/>
</dbReference>
<feature type="transmembrane region" description="Helical" evidence="9">
    <location>
        <begin position="84"/>
        <end position="107"/>
    </location>
</feature>
<dbReference type="AlphaFoldDB" id="A0A8H2M673"/>
<reference evidence="10 11" key="1">
    <citation type="submission" date="2019-02" db="EMBL/GenBank/DDBJ databases">
        <authorList>
            <consortium name="Pathogen Informatics"/>
        </authorList>
    </citation>
    <scope>NUCLEOTIDE SEQUENCE [LARGE SCALE GENOMIC DNA]</scope>
    <source>
        <strain evidence="10 11">3012STDY7089603</strain>
    </source>
</reference>
<dbReference type="GO" id="GO:0015188">
    <property type="term" value="F:L-isoleucine transmembrane transporter activity"/>
    <property type="evidence" value="ECO:0007669"/>
    <property type="project" value="TreeGrafter"/>
</dbReference>
<evidence type="ECO:0000256" key="2">
    <source>
        <dbReference type="ARBA" id="ARBA00008540"/>
    </source>
</evidence>
<comment type="subcellular location">
    <subcellularLocation>
        <location evidence="1 9">Cell membrane</location>
        <topology evidence="1 9">Multi-pass membrane protein</topology>
    </subcellularLocation>
</comment>
<keyword evidence="8 9" id="KW-0472">Membrane</keyword>
<keyword evidence="11" id="KW-1185">Reference proteome</keyword>
<evidence type="ECO:0000256" key="4">
    <source>
        <dbReference type="ARBA" id="ARBA00022475"/>
    </source>
</evidence>
<keyword evidence="3 9" id="KW-0813">Transport</keyword>
<name>A0A8H2M673_9FIRM</name>
<comment type="caution">
    <text evidence="10">The sequence shown here is derived from an EMBL/GenBank/DDBJ whole genome shotgun (WGS) entry which is preliminary data.</text>
</comment>
<comment type="function">
    <text evidence="9">Component of the transport system for branched-chain amino acids.</text>
</comment>
<feature type="transmembrane region" description="Helical" evidence="9">
    <location>
        <begin position="220"/>
        <end position="242"/>
    </location>
</feature>
<dbReference type="GO" id="GO:0015818">
    <property type="term" value="P:isoleucine transport"/>
    <property type="evidence" value="ECO:0007669"/>
    <property type="project" value="TreeGrafter"/>
</dbReference>
<keyword evidence="6 9" id="KW-0029">Amino-acid transport</keyword>
<evidence type="ECO:0000256" key="6">
    <source>
        <dbReference type="ARBA" id="ARBA00022970"/>
    </source>
</evidence>